<evidence type="ECO:0000256" key="1">
    <source>
        <dbReference type="SAM" id="MobiDB-lite"/>
    </source>
</evidence>
<dbReference type="OMA" id="PEREINW"/>
<protein>
    <submittedName>
        <fullName evidence="2">Uncharacterized protein</fullName>
    </submittedName>
</protein>
<dbReference type="InterPro" id="IPR031367">
    <property type="entry name" value="CCDC24"/>
</dbReference>
<feature type="compositionally biased region" description="Basic and acidic residues" evidence="1">
    <location>
        <begin position="147"/>
        <end position="173"/>
    </location>
</feature>
<evidence type="ECO:0000313" key="2">
    <source>
        <dbReference type="EMBL" id="ACO62321.1"/>
    </source>
</evidence>
<accession>C1E2D5</accession>
<dbReference type="OrthoDB" id="548304at2759"/>
<name>C1E2D5_MICCC</name>
<proteinExistence type="predicted"/>
<gene>
    <name evidence="2" type="ORF">MICPUN_57200</name>
</gene>
<evidence type="ECO:0000313" key="3">
    <source>
        <dbReference type="Proteomes" id="UP000002009"/>
    </source>
</evidence>
<dbReference type="Proteomes" id="UP000002009">
    <property type="component" value="Chromosome 3"/>
</dbReference>
<dbReference type="KEGG" id="mis:MICPUN_57200"/>
<reference evidence="2 3" key="1">
    <citation type="journal article" date="2009" name="Science">
        <title>Green evolution and dynamic adaptations revealed by genomes of the marine picoeukaryotes Micromonas.</title>
        <authorList>
            <person name="Worden A.Z."/>
            <person name="Lee J.H."/>
            <person name="Mock T."/>
            <person name="Rouze P."/>
            <person name="Simmons M.P."/>
            <person name="Aerts A.L."/>
            <person name="Allen A.E."/>
            <person name="Cuvelier M.L."/>
            <person name="Derelle E."/>
            <person name="Everett M.V."/>
            <person name="Foulon E."/>
            <person name="Grimwood J."/>
            <person name="Gundlach H."/>
            <person name="Henrissat B."/>
            <person name="Napoli C."/>
            <person name="McDonald S.M."/>
            <person name="Parker M.S."/>
            <person name="Rombauts S."/>
            <person name="Salamov A."/>
            <person name="Von Dassow P."/>
            <person name="Badger J.H."/>
            <person name="Coutinho P.M."/>
            <person name="Demir E."/>
            <person name="Dubchak I."/>
            <person name="Gentemann C."/>
            <person name="Eikrem W."/>
            <person name="Gready J.E."/>
            <person name="John U."/>
            <person name="Lanier W."/>
            <person name="Lindquist E.A."/>
            <person name="Lucas S."/>
            <person name="Mayer K.F."/>
            <person name="Moreau H."/>
            <person name="Not F."/>
            <person name="Otillar R."/>
            <person name="Panaud O."/>
            <person name="Pangilinan J."/>
            <person name="Paulsen I."/>
            <person name="Piegu B."/>
            <person name="Poliakov A."/>
            <person name="Robbens S."/>
            <person name="Schmutz J."/>
            <person name="Toulza E."/>
            <person name="Wyss T."/>
            <person name="Zelensky A."/>
            <person name="Zhou K."/>
            <person name="Armbrust E.V."/>
            <person name="Bhattacharya D."/>
            <person name="Goodenough U.W."/>
            <person name="Van de Peer Y."/>
            <person name="Grigoriev I.V."/>
        </authorList>
    </citation>
    <scope>NUCLEOTIDE SEQUENCE [LARGE SCALE GENOMIC DNA]</scope>
    <source>
        <strain evidence="3">RCC299 / NOUM17</strain>
    </source>
</reference>
<dbReference type="eggNOG" id="ENOG502S2V8">
    <property type="taxonomic scope" value="Eukaryota"/>
</dbReference>
<organism evidence="2 3">
    <name type="scientific">Micromonas commoda (strain RCC299 / NOUM17 / CCMP2709)</name>
    <name type="common">Picoplanktonic green alga</name>
    <dbReference type="NCBI Taxonomy" id="296587"/>
    <lineage>
        <taxon>Eukaryota</taxon>
        <taxon>Viridiplantae</taxon>
        <taxon>Chlorophyta</taxon>
        <taxon>Mamiellophyceae</taxon>
        <taxon>Mamiellales</taxon>
        <taxon>Mamiellaceae</taxon>
        <taxon>Micromonas</taxon>
    </lineage>
</organism>
<dbReference type="AlphaFoldDB" id="C1E2D5"/>
<feature type="region of interest" description="Disordered" evidence="1">
    <location>
        <begin position="370"/>
        <end position="412"/>
    </location>
</feature>
<dbReference type="EMBL" id="CP001324">
    <property type="protein sequence ID" value="ACO62321.1"/>
    <property type="molecule type" value="Genomic_DNA"/>
</dbReference>
<feature type="region of interest" description="Disordered" evidence="1">
    <location>
        <begin position="195"/>
        <end position="230"/>
    </location>
</feature>
<feature type="compositionally biased region" description="Low complexity" evidence="1">
    <location>
        <begin position="400"/>
        <end position="412"/>
    </location>
</feature>
<dbReference type="InParanoid" id="C1E2D5"/>
<feature type="region of interest" description="Disordered" evidence="1">
    <location>
        <begin position="111"/>
        <end position="173"/>
    </location>
</feature>
<dbReference type="GeneID" id="8241833"/>
<sequence>MDTLAGDALGAGSVPANELRQVKQLLWTVIAEKLNPAEVDEVRRALGSSAIDENDQLMMEADALAEIIGDVRQRTDATAHARRLYDNPRRALIEGELRLLVQSIKRCASGDYAEASGRPGSTGSASSQEREIRWQDIGSGTANDPMVEARREERERGLRTADPAAAKRAERLMAGDSRERKMLDYVTGVADAAAIRAGTPRTPPSRPASSSVSRPGTGASAGSGGSSGSALGNPVAAVEQFGGKINAFDVDKVAVPLKELLAEERAALLDDVEYLQTCLEDEADRGKRVEAPAPEVEELTAYGDKLREVWEGEKERAEHIVKVERMFDQPSVKGRVGKLRSMAATLSEDANGDGVDLGDDTSARVDRLVIGGPTTKPALNPVPPSGAPPLVPRPPGAPPRGGRPSRPMAGRK</sequence>
<feature type="compositionally biased region" description="Low complexity" evidence="1">
    <location>
        <begin position="207"/>
        <end position="218"/>
    </location>
</feature>
<dbReference type="PANTHER" id="PTHR28601">
    <property type="entry name" value="COILED-COIL DOMAIN-CONTAINING PROTEIN 24"/>
    <property type="match status" value="1"/>
</dbReference>
<feature type="compositionally biased region" description="Pro residues" evidence="1">
    <location>
        <begin position="380"/>
        <end position="398"/>
    </location>
</feature>
<keyword evidence="3" id="KW-1185">Reference proteome</keyword>
<dbReference type="PANTHER" id="PTHR28601:SF1">
    <property type="entry name" value="COILED-COIL DOMAIN-CONTAINING PROTEIN 24"/>
    <property type="match status" value="1"/>
</dbReference>
<dbReference type="RefSeq" id="XP_002501063.1">
    <property type="nucleotide sequence ID" value="XM_002501017.1"/>
</dbReference>
<dbReference type="Pfam" id="PF15669">
    <property type="entry name" value="CCDC24"/>
    <property type="match status" value="1"/>
</dbReference>